<comment type="caution">
    <text evidence="3">The sequence shown here is derived from an EMBL/GenBank/DDBJ whole genome shotgun (WGS) entry which is preliminary data.</text>
</comment>
<feature type="signal peptide" evidence="1">
    <location>
        <begin position="1"/>
        <end position="26"/>
    </location>
</feature>
<keyword evidence="4" id="KW-1185">Reference proteome</keyword>
<dbReference type="GO" id="GO:0016788">
    <property type="term" value="F:hydrolase activity, acting on ester bonds"/>
    <property type="evidence" value="ECO:0007669"/>
    <property type="project" value="UniProtKB-ARBA"/>
</dbReference>
<dbReference type="PATRIC" id="fig|883078.3.peg.2122"/>
<dbReference type="eggNOG" id="COG2755">
    <property type="taxonomic scope" value="Bacteria"/>
</dbReference>
<sequence length="169" mass="18025">MRFRETWMFALVFASSAFLTMSFAQAQVVVIGASNSQGKGVSASEAWPAQLQSMLAAKGSSTQITNAALNGQTTGQALSGLSALPPGTKIVLMAQGTQNDTKRGVSQEAALANKREMKKLLTERGIRVINVLPIIHGITRQPSMLQPDHIHMTAEGHRKVAAQLASSIR</sequence>
<dbReference type="Gene3D" id="3.40.50.1110">
    <property type="entry name" value="SGNH hydrolase"/>
    <property type="match status" value="1"/>
</dbReference>
<feature type="domain" description="SGNH hydrolase-type esterase" evidence="2">
    <location>
        <begin position="30"/>
        <end position="133"/>
    </location>
</feature>
<evidence type="ECO:0000313" key="4">
    <source>
        <dbReference type="Proteomes" id="UP000001096"/>
    </source>
</evidence>
<dbReference type="InterPro" id="IPR036514">
    <property type="entry name" value="SGNH_hydro_sf"/>
</dbReference>
<proteinExistence type="predicted"/>
<evidence type="ECO:0000256" key="1">
    <source>
        <dbReference type="SAM" id="SignalP"/>
    </source>
</evidence>
<organism evidence="3 4">
    <name type="scientific">Afipia broomeae ATCC 49717</name>
    <dbReference type="NCBI Taxonomy" id="883078"/>
    <lineage>
        <taxon>Bacteria</taxon>
        <taxon>Pseudomonadati</taxon>
        <taxon>Pseudomonadota</taxon>
        <taxon>Alphaproteobacteria</taxon>
        <taxon>Hyphomicrobiales</taxon>
        <taxon>Nitrobacteraceae</taxon>
        <taxon>Afipia</taxon>
    </lineage>
</organism>
<dbReference type="EMBL" id="AGWX01000003">
    <property type="protein sequence ID" value="EKS38225.1"/>
    <property type="molecule type" value="Genomic_DNA"/>
</dbReference>
<dbReference type="AlphaFoldDB" id="K8PF82"/>
<feature type="chain" id="PRO_5003919944" description="SGNH hydrolase-type esterase domain-containing protein" evidence="1">
    <location>
        <begin position="27"/>
        <end position="169"/>
    </location>
</feature>
<evidence type="ECO:0000259" key="2">
    <source>
        <dbReference type="Pfam" id="PF13472"/>
    </source>
</evidence>
<dbReference type="HOGENOM" id="CLU_051180_2_0_5"/>
<dbReference type="Proteomes" id="UP000001096">
    <property type="component" value="Unassembled WGS sequence"/>
</dbReference>
<dbReference type="InterPro" id="IPR013830">
    <property type="entry name" value="SGNH_hydro"/>
</dbReference>
<gene>
    <name evidence="3" type="ORF">HMPREF9695_02065</name>
</gene>
<dbReference type="Pfam" id="PF13472">
    <property type="entry name" value="Lipase_GDSL_2"/>
    <property type="match status" value="1"/>
</dbReference>
<accession>K8PF82</accession>
<name>K8PF82_9BRAD</name>
<evidence type="ECO:0000313" key="3">
    <source>
        <dbReference type="EMBL" id="EKS38225.1"/>
    </source>
</evidence>
<dbReference type="SUPFAM" id="SSF52266">
    <property type="entry name" value="SGNH hydrolase"/>
    <property type="match status" value="1"/>
</dbReference>
<protein>
    <recommendedName>
        <fullName evidence="2">SGNH hydrolase-type esterase domain-containing protein</fullName>
    </recommendedName>
</protein>
<reference evidence="3 4" key="1">
    <citation type="submission" date="2012-04" db="EMBL/GenBank/DDBJ databases">
        <title>The Genome Sequence of Afipia broomeae ATCC 49717.</title>
        <authorList>
            <consortium name="The Broad Institute Genome Sequencing Platform"/>
            <person name="Earl A."/>
            <person name="Ward D."/>
            <person name="Feldgarden M."/>
            <person name="Gevers D."/>
            <person name="Huys G."/>
            <person name="Walker B."/>
            <person name="Young S.K."/>
            <person name="Zeng Q."/>
            <person name="Gargeya S."/>
            <person name="Fitzgerald M."/>
            <person name="Haas B."/>
            <person name="Abouelleil A."/>
            <person name="Alvarado L."/>
            <person name="Arachchi H.M."/>
            <person name="Berlin A."/>
            <person name="Chapman S.B."/>
            <person name="Goldberg J."/>
            <person name="Griggs A."/>
            <person name="Gujja S."/>
            <person name="Hansen M."/>
            <person name="Howarth C."/>
            <person name="Imamovic A."/>
            <person name="Larimer J."/>
            <person name="McCowen C."/>
            <person name="Montmayeur A."/>
            <person name="Murphy C."/>
            <person name="Neiman D."/>
            <person name="Pearson M."/>
            <person name="Priest M."/>
            <person name="Roberts A."/>
            <person name="Saif S."/>
            <person name="Shea T."/>
            <person name="Sisk P."/>
            <person name="Sykes S."/>
            <person name="Wortman J."/>
            <person name="Nusbaum C."/>
            <person name="Birren B."/>
        </authorList>
    </citation>
    <scope>NUCLEOTIDE SEQUENCE [LARGE SCALE GENOMIC DNA]</scope>
    <source>
        <strain evidence="3 4">ATCC 49717</strain>
    </source>
</reference>
<keyword evidence="1" id="KW-0732">Signal</keyword>